<dbReference type="GO" id="GO:0015833">
    <property type="term" value="P:peptide transport"/>
    <property type="evidence" value="ECO:0007669"/>
    <property type="project" value="TreeGrafter"/>
</dbReference>
<keyword evidence="3" id="KW-0732">Signal</keyword>
<accession>Q2CDL9</accession>
<protein>
    <submittedName>
        <fullName evidence="5">ABC peptide transporter, substrate binding protein</fullName>
    </submittedName>
</protein>
<keyword evidence="6" id="KW-1185">Reference proteome</keyword>
<name>Q2CDL9_OCEGH</name>
<evidence type="ECO:0000256" key="3">
    <source>
        <dbReference type="ARBA" id="ARBA00022729"/>
    </source>
</evidence>
<dbReference type="GO" id="GO:1904680">
    <property type="term" value="F:peptide transmembrane transporter activity"/>
    <property type="evidence" value="ECO:0007669"/>
    <property type="project" value="TreeGrafter"/>
</dbReference>
<dbReference type="CDD" id="cd08497">
    <property type="entry name" value="MbnE-like"/>
    <property type="match status" value="1"/>
</dbReference>
<dbReference type="Gene3D" id="3.40.190.10">
    <property type="entry name" value="Periplasmic binding protein-like II"/>
    <property type="match status" value="1"/>
</dbReference>
<dbReference type="GO" id="GO:0030288">
    <property type="term" value="C:outer membrane-bounded periplasmic space"/>
    <property type="evidence" value="ECO:0007669"/>
    <property type="project" value="TreeGrafter"/>
</dbReference>
<organism evidence="5 6">
    <name type="scientific">Oceanicola granulosus (strain ATCC BAA-861 / DSM 15982 / KCTC 12143 / HTCC2516)</name>
    <dbReference type="NCBI Taxonomy" id="314256"/>
    <lineage>
        <taxon>Bacteria</taxon>
        <taxon>Pseudomonadati</taxon>
        <taxon>Pseudomonadota</taxon>
        <taxon>Alphaproteobacteria</taxon>
        <taxon>Rhodobacterales</taxon>
        <taxon>Roseobacteraceae</taxon>
        <taxon>Oceanicola</taxon>
    </lineage>
</organism>
<evidence type="ECO:0000313" key="5">
    <source>
        <dbReference type="EMBL" id="EAR50831.1"/>
    </source>
</evidence>
<dbReference type="InterPro" id="IPR030678">
    <property type="entry name" value="Peptide/Ni-bd"/>
</dbReference>
<comment type="caution">
    <text evidence="5">The sequence shown here is derived from an EMBL/GenBank/DDBJ whole genome shotgun (WGS) entry which is preliminary data.</text>
</comment>
<reference evidence="5 6" key="1">
    <citation type="journal article" date="2010" name="J. Bacteriol.">
        <title>Genome sequences of Oceanicola granulosus HTCC2516(T) and Oceanicola batsensis HTCC2597(TDelta).</title>
        <authorList>
            <person name="Thrash J.C."/>
            <person name="Cho J.C."/>
            <person name="Vergin K.L."/>
            <person name="Giovannoni S.J."/>
        </authorList>
    </citation>
    <scope>NUCLEOTIDE SEQUENCE [LARGE SCALE GENOMIC DNA]</scope>
    <source>
        <strain evidence="6">ATCC BAA-861 / DSM 15982 / KCTC 12143 / HTCC2516</strain>
    </source>
</reference>
<dbReference type="SUPFAM" id="SSF53850">
    <property type="entry name" value="Periplasmic binding protein-like II"/>
    <property type="match status" value="1"/>
</dbReference>
<sequence>MPRQPEAVASPRNPARPAGRSGLVLAAGLALWSVEGRAQEAEGDVIVTHAYSNFGEVKYGPDMEHLDYVNPDAPKGGEIAIWSQGTFDSFNLYAFQGVAAALATIGSEAILAGTADDPYGAYCFLCTTMEYPEDLSWVQFNLRDDVTFQDGTPMMAEDVEFSMNLFLEQGISEWRLVRSTWLESMEVIDDHTIRFNFTDAAPMRDRVTFAGGTPIFSEAWFEETGQRLDEPSEVPLLSTGQYVLDEFDYNRNVIYRSNPDYWGFEHPLNIGRGNFETIRVEYFADASAAFEGFKAGEYTFRAENTSLLWATGYDFPALDKGWVVKETLPDGTVGTRQAFVFNLDREKWQDQRVRQAVELMFNFEWSNRTLFYGLYQRPDSFWPNTDLAATGTPTEGELAILEPLVEEGLLDESILTAEAVIPPVHDAEQNAPSRSQLREANALLQEAGWEIGDSGFYEKDGEVLEAVILQFSPQFDRIVNPFIENLNALGIRGELERVDASTYQERRLSGDFDLANAGFGMTLEPGTELEQWFASSTADESSRNLQRLRNEAVDRLLPIVTASETVDELQNSVRALDRVLRSLHFDVPQWYNAEHWVAYYDMFRHPEELPPYARGELDFWWYDAEAAEELRAAGAFQ</sequence>
<dbReference type="eggNOG" id="COG4166">
    <property type="taxonomic scope" value="Bacteria"/>
</dbReference>
<comment type="subcellular location">
    <subcellularLocation>
        <location evidence="1">Periplasm</location>
    </subcellularLocation>
</comment>
<feature type="domain" description="Solute-binding protein family 5" evidence="4">
    <location>
        <begin position="131"/>
        <end position="536"/>
    </location>
</feature>
<dbReference type="PANTHER" id="PTHR30290:SF64">
    <property type="entry name" value="ABC TRANSPORTER PERIPLASMIC BINDING PROTEIN"/>
    <property type="match status" value="1"/>
</dbReference>
<comment type="similarity">
    <text evidence="2">Belongs to the bacterial solute-binding protein 5 family.</text>
</comment>
<dbReference type="Pfam" id="PF00496">
    <property type="entry name" value="SBP_bac_5"/>
    <property type="match status" value="1"/>
</dbReference>
<dbReference type="EMBL" id="AAOT01000022">
    <property type="protein sequence ID" value="EAR50831.1"/>
    <property type="molecule type" value="Genomic_DNA"/>
</dbReference>
<dbReference type="PANTHER" id="PTHR30290">
    <property type="entry name" value="PERIPLASMIC BINDING COMPONENT OF ABC TRANSPORTER"/>
    <property type="match status" value="1"/>
</dbReference>
<dbReference type="InterPro" id="IPR000914">
    <property type="entry name" value="SBP_5_dom"/>
</dbReference>
<dbReference type="GO" id="GO:0042884">
    <property type="term" value="P:microcin transport"/>
    <property type="evidence" value="ECO:0007669"/>
    <property type="project" value="TreeGrafter"/>
</dbReference>
<dbReference type="Gene3D" id="3.10.105.10">
    <property type="entry name" value="Dipeptide-binding Protein, Domain 3"/>
    <property type="match status" value="1"/>
</dbReference>
<dbReference type="AlphaFoldDB" id="Q2CDL9"/>
<dbReference type="Proteomes" id="UP000003635">
    <property type="component" value="Unassembled WGS sequence"/>
</dbReference>
<gene>
    <name evidence="5" type="ORF">OG2516_09538</name>
</gene>
<evidence type="ECO:0000256" key="2">
    <source>
        <dbReference type="ARBA" id="ARBA00005695"/>
    </source>
</evidence>
<dbReference type="PIRSF" id="PIRSF002741">
    <property type="entry name" value="MppA"/>
    <property type="match status" value="1"/>
</dbReference>
<evidence type="ECO:0000259" key="4">
    <source>
        <dbReference type="Pfam" id="PF00496"/>
    </source>
</evidence>
<evidence type="ECO:0000313" key="6">
    <source>
        <dbReference type="Proteomes" id="UP000003635"/>
    </source>
</evidence>
<evidence type="ECO:0000256" key="1">
    <source>
        <dbReference type="ARBA" id="ARBA00004418"/>
    </source>
</evidence>
<dbReference type="OrthoDB" id="9803988at2"/>
<dbReference type="RefSeq" id="WP_007255429.1">
    <property type="nucleotide sequence ID" value="NZ_CH724107.1"/>
</dbReference>
<dbReference type="HOGENOM" id="CLU_023171_0_0_5"/>
<dbReference type="InterPro" id="IPR039424">
    <property type="entry name" value="SBP_5"/>
</dbReference>
<dbReference type="GO" id="GO:0043190">
    <property type="term" value="C:ATP-binding cassette (ABC) transporter complex"/>
    <property type="evidence" value="ECO:0007669"/>
    <property type="project" value="InterPro"/>
</dbReference>
<dbReference type="STRING" id="314256.OG2516_09538"/>
<proteinExistence type="inferred from homology"/>